<gene>
    <name evidence="1" type="ORF">GFH32_05690</name>
</gene>
<sequence>MKKLISLRAGIKVATLVAFIFITSCDDDKKNKPKPINKYPMDAKISYKILSISDKDAKISSVFFIGSKAEEEKKDYKIGEAISTTRKIPKKGEKIYIRAKVDKPSTVKLEIKVNDNAASTKDIIIKDAAKEEAKFEYTFN</sequence>
<dbReference type="AlphaFoldDB" id="A0A5Q0QF80"/>
<dbReference type="KEGG" id="sphe:GFH32_05690"/>
<dbReference type="Proteomes" id="UP000326921">
    <property type="component" value="Chromosome"/>
</dbReference>
<proteinExistence type="predicted"/>
<name>A0A5Q0QF80_9SPHI</name>
<evidence type="ECO:0000313" key="1">
    <source>
        <dbReference type="EMBL" id="QGA25840.1"/>
    </source>
</evidence>
<accession>A0A5Q0QF80</accession>
<reference evidence="1 2" key="1">
    <citation type="submission" date="2019-10" db="EMBL/GenBank/DDBJ databases">
        <authorList>
            <person name="Dong K."/>
        </authorList>
    </citation>
    <scope>NUCLEOTIDE SEQUENCE [LARGE SCALE GENOMIC DNA]</scope>
    <source>
        <strain evidence="2">dk4302</strain>
    </source>
</reference>
<dbReference type="EMBL" id="CP045652">
    <property type="protein sequence ID" value="QGA25840.1"/>
    <property type="molecule type" value="Genomic_DNA"/>
</dbReference>
<dbReference type="PROSITE" id="PS51257">
    <property type="entry name" value="PROKAR_LIPOPROTEIN"/>
    <property type="match status" value="1"/>
</dbReference>
<evidence type="ECO:0000313" key="2">
    <source>
        <dbReference type="Proteomes" id="UP000326921"/>
    </source>
</evidence>
<organism evidence="1 2">
    <name type="scientific">Sphingobacterium zhuxiongii</name>
    <dbReference type="NCBI Taxonomy" id="2662364"/>
    <lineage>
        <taxon>Bacteria</taxon>
        <taxon>Pseudomonadati</taxon>
        <taxon>Bacteroidota</taxon>
        <taxon>Sphingobacteriia</taxon>
        <taxon>Sphingobacteriales</taxon>
        <taxon>Sphingobacteriaceae</taxon>
        <taxon>Sphingobacterium</taxon>
    </lineage>
</organism>
<protein>
    <submittedName>
        <fullName evidence="1">Uncharacterized protein</fullName>
    </submittedName>
</protein>
<keyword evidence="2" id="KW-1185">Reference proteome</keyword>
<dbReference type="RefSeq" id="WP_153510162.1">
    <property type="nucleotide sequence ID" value="NZ_CP045652.1"/>
</dbReference>